<dbReference type="RefSeq" id="WP_166032223.1">
    <property type="nucleotide sequence ID" value="NZ_CP048877.1"/>
</dbReference>
<keyword evidence="3" id="KW-0732">Signal</keyword>
<dbReference type="Pfam" id="PF13458">
    <property type="entry name" value="Peripla_BP_6"/>
    <property type="match status" value="1"/>
</dbReference>
<dbReference type="Gene3D" id="3.40.50.2300">
    <property type="match status" value="2"/>
</dbReference>
<organism evidence="6 7">
    <name type="scientific">Thermosulfuriphilus ammonigenes</name>
    <dbReference type="NCBI Taxonomy" id="1936021"/>
    <lineage>
        <taxon>Bacteria</taxon>
        <taxon>Pseudomonadati</taxon>
        <taxon>Thermodesulfobacteriota</taxon>
        <taxon>Thermodesulfobacteria</taxon>
        <taxon>Thermodesulfobacteriales</taxon>
        <taxon>Thermodesulfobacteriaceae</taxon>
        <taxon>Thermosulfuriphilus</taxon>
    </lineage>
</organism>
<evidence type="ECO:0000256" key="1">
    <source>
        <dbReference type="ARBA" id="ARBA00010062"/>
    </source>
</evidence>
<dbReference type="InterPro" id="IPR028081">
    <property type="entry name" value="Leu-bd"/>
</dbReference>
<evidence type="ECO:0000259" key="5">
    <source>
        <dbReference type="Pfam" id="PF13458"/>
    </source>
</evidence>
<dbReference type="InterPro" id="IPR000709">
    <property type="entry name" value="Leu_Ile_Val-bd"/>
</dbReference>
<dbReference type="KEGG" id="tav:G4V39_06890"/>
<dbReference type="EMBL" id="CP048877">
    <property type="protein sequence ID" value="QIJ72006.1"/>
    <property type="molecule type" value="Genomic_DNA"/>
</dbReference>
<sequence>MFKRWVWLGIVGLFSLWGCQSLQPQPIKIGLAIDLSGSGGVVGEYIRNGVMLAVREINEAGGINGRRLKLIIQDDAGTHQGALTADQRLVSQGVVAILGHSTSSTTLVGHSYLSSRKILEITAYATTSELSGRDDFLFRTCVDTRLYARVIARYLKDRGYHRVVTLLDVGNFAYSLDLYRYLATIFPGTIDFVRYHPAKDRSRYKSLVERILSLRPEVVFLLTDTYTTAFFVQRLRQAGFKGNFLATIWAQSPELKEFGGPATEGLELISYVPCQRKTRAYKALKEKVKRYFHHSLTAWTATGYEMVEVLSQALKACPQAQPDCLKEALLKGTFPTVLGQIHFDPYGDVVRPLYLIKIQNNRFVDLGIIEP</sequence>
<keyword evidence="2" id="KW-0813">Transport</keyword>
<evidence type="ECO:0000256" key="4">
    <source>
        <dbReference type="ARBA" id="ARBA00022970"/>
    </source>
</evidence>
<dbReference type="SUPFAM" id="SSF53822">
    <property type="entry name" value="Periplasmic binding protein-like I"/>
    <property type="match status" value="1"/>
</dbReference>
<dbReference type="PANTHER" id="PTHR30483">
    <property type="entry name" value="LEUCINE-SPECIFIC-BINDING PROTEIN"/>
    <property type="match status" value="1"/>
</dbReference>
<evidence type="ECO:0000256" key="2">
    <source>
        <dbReference type="ARBA" id="ARBA00022448"/>
    </source>
</evidence>
<reference evidence="6 7" key="1">
    <citation type="submission" date="2020-02" db="EMBL/GenBank/DDBJ databases">
        <title>Genome analysis of Thermosulfuriphilus ammonigenes ST65T, an anaerobic thermophilic chemolithoautotrophic bacterium isolated from a deep-sea hydrothermal vent.</title>
        <authorList>
            <person name="Slobodkina G."/>
            <person name="Allioux M."/>
            <person name="Merkel A."/>
            <person name="Alain K."/>
            <person name="Jebbar M."/>
            <person name="Slobodkin A."/>
        </authorList>
    </citation>
    <scope>NUCLEOTIDE SEQUENCE [LARGE SCALE GENOMIC DNA]</scope>
    <source>
        <strain evidence="6 7">ST65</strain>
    </source>
</reference>
<evidence type="ECO:0000313" key="7">
    <source>
        <dbReference type="Proteomes" id="UP000502179"/>
    </source>
</evidence>
<name>A0A6G7PWS7_9BACT</name>
<feature type="domain" description="Leucine-binding protein" evidence="5">
    <location>
        <begin position="26"/>
        <end position="360"/>
    </location>
</feature>
<keyword evidence="7" id="KW-1185">Reference proteome</keyword>
<dbReference type="PRINTS" id="PR00337">
    <property type="entry name" value="LEUILEVALBP"/>
</dbReference>
<dbReference type="AlphaFoldDB" id="A0A6G7PWS7"/>
<accession>A0A6G7PWS7</accession>
<dbReference type="InterPro" id="IPR028082">
    <property type="entry name" value="Peripla_BP_I"/>
</dbReference>
<dbReference type="PANTHER" id="PTHR30483:SF6">
    <property type="entry name" value="PERIPLASMIC BINDING PROTEIN OF ABC TRANSPORTER FOR NATURAL AMINO ACIDS"/>
    <property type="match status" value="1"/>
</dbReference>
<comment type="similarity">
    <text evidence="1">Belongs to the leucine-binding protein family.</text>
</comment>
<dbReference type="InterPro" id="IPR051010">
    <property type="entry name" value="BCAA_transport"/>
</dbReference>
<proteinExistence type="inferred from homology"/>
<dbReference type="Proteomes" id="UP000502179">
    <property type="component" value="Chromosome"/>
</dbReference>
<gene>
    <name evidence="6" type="ORF">G4V39_06890</name>
</gene>
<protein>
    <submittedName>
        <fullName evidence="6">ABC transporter substrate-binding protein</fullName>
    </submittedName>
</protein>
<evidence type="ECO:0000256" key="3">
    <source>
        <dbReference type="ARBA" id="ARBA00022729"/>
    </source>
</evidence>
<evidence type="ECO:0000313" key="6">
    <source>
        <dbReference type="EMBL" id="QIJ72006.1"/>
    </source>
</evidence>
<keyword evidence="4" id="KW-0029">Amino-acid transport</keyword>
<dbReference type="GO" id="GO:0006865">
    <property type="term" value="P:amino acid transport"/>
    <property type="evidence" value="ECO:0007669"/>
    <property type="project" value="UniProtKB-KW"/>
</dbReference>